<proteinExistence type="predicted"/>
<gene>
    <name evidence="2" type="ORF">WMY93_032217</name>
</gene>
<evidence type="ECO:0000313" key="2">
    <source>
        <dbReference type="EMBL" id="KAK7877079.1"/>
    </source>
</evidence>
<comment type="caution">
    <text evidence="2">The sequence shown here is derived from an EMBL/GenBank/DDBJ whole genome shotgun (WGS) entry which is preliminary data.</text>
</comment>
<sequence length="84" mass="9771">MKKRSRAVLCERLILRDDDDEEEEDEDFTELDSDVDFSSPNKRLDAQQQLQISSFLTPRPKESFFSLRPHTEGTEHIITSSGQK</sequence>
<reference evidence="3" key="1">
    <citation type="submission" date="2024-04" db="EMBL/GenBank/DDBJ databases">
        <title>Salinicola lusitanus LLJ914,a marine bacterium isolated from the Okinawa Trough.</title>
        <authorList>
            <person name="Li J."/>
        </authorList>
    </citation>
    <scope>NUCLEOTIDE SEQUENCE [LARGE SCALE GENOMIC DNA]</scope>
</reference>
<dbReference type="EMBL" id="JBBPFD010000725">
    <property type="protein sequence ID" value="KAK7877079.1"/>
    <property type="molecule type" value="Genomic_DNA"/>
</dbReference>
<dbReference type="AlphaFoldDB" id="A0AAW0MEH8"/>
<feature type="compositionally biased region" description="Acidic residues" evidence="1">
    <location>
        <begin position="19"/>
        <end position="35"/>
    </location>
</feature>
<organism evidence="2 3">
    <name type="scientific">Mugilogobius chulae</name>
    <name type="common">yellowstripe goby</name>
    <dbReference type="NCBI Taxonomy" id="88201"/>
    <lineage>
        <taxon>Eukaryota</taxon>
        <taxon>Metazoa</taxon>
        <taxon>Chordata</taxon>
        <taxon>Craniata</taxon>
        <taxon>Vertebrata</taxon>
        <taxon>Euteleostomi</taxon>
        <taxon>Actinopterygii</taxon>
        <taxon>Neopterygii</taxon>
        <taxon>Teleostei</taxon>
        <taxon>Neoteleostei</taxon>
        <taxon>Acanthomorphata</taxon>
        <taxon>Gobiaria</taxon>
        <taxon>Gobiiformes</taxon>
        <taxon>Gobioidei</taxon>
        <taxon>Gobiidae</taxon>
        <taxon>Gobionellinae</taxon>
        <taxon>Mugilogobius</taxon>
    </lineage>
</organism>
<evidence type="ECO:0000256" key="1">
    <source>
        <dbReference type="SAM" id="MobiDB-lite"/>
    </source>
</evidence>
<feature type="region of interest" description="Disordered" evidence="1">
    <location>
        <begin position="19"/>
        <end position="40"/>
    </location>
</feature>
<protein>
    <submittedName>
        <fullName evidence="2">Uncharacterized protein</fullName>
    </submittedName>
</protein>
<name>A0AAW0MEH8_9GOBI</name>
<feature type="region of interest" description="Disordered" evidence="1">
    <location>
        <begin position="62"/>
        <end position="84"/>
    </location>
</feature>
<keyword evidence="3" id="KW-1185">Reference proteome</keyword>
<dbReference type="Proteomes" id="UP001460270">
    <property type="component" value="Unassembled WGS sequence"/>
</dbReference>
<accession>A0AAW0MEH8</accession>
<evidence type="ECO:0000313" key="3">
    <source>
        <dbReference type="Proteomes" id="UP001460270"/>
    </source>
</evidence>